<dbReference type="RefSeq" id="WP_110462632.1">
    <property type="nucleotide sequence ID" value="NZ_QKMR01000015.1"/>
</dbReference>
<reference evidence="2 3" key="1">
    <citation type="submission" date="2018-06" db="EMBL/GenBank/DDBJ databases">
        <title>Genomic Encyclopedia of Type Strains, Phase I: the one thousand microbial genomes (KMG-I) project.</title>
        <authorList>
            <person name="Kyrpides N."/>
        </authorList>
    </citation>
    <scope>NUCLEOTIDE SEQUENCE [LARGE SCALE GENOMIC DNA]</scope>
    <source>
        <strain evidence="2 3">DSM 19573</strain>
    </source>
</reference>
<accession>A0A318XKD3</accession>
<feature type="signal peptide" evidence="1">
    <location>
        <begin position="1"/>
        <end position="19"/>
    </location>
</feature>
<dbReference type="InterPro" id="IPR050490">
    <property type="entry name" value="Bact_solute-bd_prot1"/>
</dbReference>
<dbReference type="AlphaFoldDB" id="A0A318XKD3"/>
<evidence type="ECO:0000313" key="3">
    <source>
        <dbReference type="Proteomes" id="UP000248132"/>
    </source>
</evidence>
<dbReference type="PANTHER" id="PTHR43649:SF32">
    <property type="entry name" value="SUGAR BINDING SECRETED PROTEIN"/>
    <property type="match status" value="1"/>
</dbReference>
<keyword evidence="2" id="KW-0762">Sugar transport</keyword>
<comment type="caution">
    <text evidence="2">The sequence shown here is derived from an EMBL/GenBank/DDBJ whole genome shotgun (WGS) entry which is preliminary data.</text>
</comment>
<dbReference type="SUPFAM" id="SSF53850">
    <property type="entry name" value="Periplasmic binding protein-like II"/>
    <property type="match status" value="1"/>
</dbReference>
<keyword evidence="3" id="KW-1185">Reference proteome</keyword>
<gene>
    <name evidence="2" type="ORF">LY28_02619</name>
</gene>
<keyword evidence="1" id="KW-0732">Signal</keyword>
<protein>
    <submittedName>
        <fullName evidence="2">Multiple sugar transport system substrate-binding protein</fullName>
    </submittedName>
</protein>
<dbReference type="Proteomes" id="UP000248132">
    <property type="component" value="Unassembled WGS sequence"/>
</dbReference>
<keyword evidence="2" id="KW-0813">Transport</keyword>
<dbReference type="EMBL" id="QKMR01000015">
    <property type="protein sequence ID" value="PYG86996.1"/>
    <property type="molecule type" value="Genomic_DNA"/>
</dbReference>
<evidence type="ECO:0000256" key="1">
    <source>
        <dbReference type="SAM" id="SignalP"/>
    </source>
</evidence>
<sequence length="442" mass="51025">MRRYKALVLCALMAGLIFNGCSKTEKNIDVDSLIKPSDASAGIKLADSEKSGEGNTENEEVFDMIIWNNSLDSKYIENAFSAKYPDANLKIVSFDAADTEKVTKALASNETIDIITYYREGFGNFNSIDVFEDLLQPQYDFDSIKSVFNEREIEQCKSFDDSKLIALPFPEYPMVTYYRADILGQYGFPTDPEELAEYMSTTEGWMKIAAELKKHDIYAIQWKEELLQKVLRSYAFYDDDMKLNINNEKIRETLKLTLAVSKANLSSRINIWGEDGQKAIKDGKIAMLYVNKWGENYLKSFVPEQAGKWRATSLPLDVYGYQSSSYASIVSSSKLKMQAWEILKRYMVNDYDYIDKQRNAESEFLGGQKSMQLYEDLINKMPLRYPTILDDRDYSTFFDILYNNMDQRGTEEILNLAISKIDESTYHEQKVLAEYLKENRKK</sequence>
<dbReference type="Gene3D" id="3.40.190.10">
    <property type="entry name" value="Periplasmic binding protein-like II"/>
    <property type="match status" value="2"/>
</dbReference>
<proteinExistence type="predicted"/>
<name>A0A318XKD3_9FIRM</name>
<feature type="chain" id="PRO_5038567821" evidence="1">
    <location>
        <begin position="20"/>
        <end position="442"/>
    </location>
</feature>
<dbReference type="PANTHER" id="PTHR43649">
    <property type="entry name" value="ARABINOSE-BINDING PROTEIN-RELATED"/>
    <property type="match status" value="1"/>
</dbReference>
<organism evidence="2 3">
    <name type="scientific">Ruminiclostridium sufflavum DSM 19573</name>
    <dbReference type="NCBI Taxonomy" id="1121337"/>
    <lineage>
        <taxon>Bacteria</taxon>
        <taxon>Bacillati</taxon>
        <taxon>Bacillota</taxon>
        <taxon>Clostridia</taxon>
        <taxon>Eubacteriales</taxon>
        <taxon>Oscillospiraceae</taxon>
        <taxon>Ruminiclostridium</taxon>
    </lineage>
</organism>
<dbReference type="OrthoDB" id="2823382at2"/>
<evidence type="ECO:0000313" key="2">
    <source>
        <dbReference type="EMBL" id="PYG86996.1"/>
    </source>
</evidence>